<dbReference type="Proteomes" id="UP000314294">
    <property type="component" value="Unassembled WGS sequence"/>
</dbReference>
<name>A0A4Z2I6C2_9TELE</name>
<organism evidence="2 3">
    <name type="scientific">Liparis tanakae</name>
    <name type="common">Tanaka's snailfish</name>
    <dbReference type="NCBI Taxonomy" id="230148"/>
    <lineage>
        <taxon>Eukaryota</taxon>
        <taxon>Metazoa</taxon>
        <taxon>Chordata</taxon>
        <taxon>Craniata</taxon>
        <taxon>Vertebrata</taxon>
        <taxon>Euteleostomi</taxon>
        <taxon>Actinopterygii</taxon>
        <taxon>Neopterygii</taxon>
        <taxon>Teleostei</taxon>
        <taxon>Neoteleostei</taxon>
        <taxon>Acanthomorphata</taxon>
        <taxon>Eupercaria</taxon>
        <taxon>Perciformes</taxon>
        <taxon>Cottioidei</taxon>
        <taxon>Cottales</taxon>
        <taxon>Liparidae</taxon>
        <taxon>Liparis</taxon>
    </lineage>
</organism>
<feature type="compositionally biased region" description="Basic and acidic residues" evidence="1">
    <location>
        <begin position="17"/>
        <end position="33"/>
    </location>
</feature>
<sequence>MTNPDQPKSLACPMTRDVTEVTMRRGKQEEEGGHYVTGGERGRKQQDTGDGGEEQEGDLDLSFGSEEVEEEQEEQEEVNSSWIMDPCGSVKT</sequence>
<dbReference type="EMBL" id="SRLO01000123">
    <property type="protein sequence ID" value="TNN73586.1"/>
    <property type="molecule type" value="Genomic_DNA"/>
</dbReference>
<evidence type="ECO:0000313" key="2">
    <source>
        <dbReference type="EMBL" id="TNN73586.1"/>
    </source>
</evidence>
<evidence type="ECO:0000313" key="3">
    <source>
        <dbReference type="Proteomes" id="UP000314294"/>
    </source>
</evidence>
<keyword evidence="3" id="KW-1185">Reference proteome</keyword>
<feature type="region of interest" description="Disordered" evidence="1">
    <location>
        <begin position="1"/>
        <end position="92"/>
    </location>
</feature>
<feature type="compositionally biased region" description="Acidic residues" evidence="1">
    <location>
        <begin position="66"/>
        <end position="77"/>
    </location>
</feature>
<proteinExistence type="predicted"/>
<comment type="caution">
    <text evidence="2">The sequence shown here is derived from an EMBL/GenBank/DDBJ whole genome shotgun (WGS) entry which is preliminary data.</text>
</comment>
<protein>
    <submittedName>
        <fullName evidence="2">Uncharacterized protein</fullName>
    </submittedName>
</protein>
<reference evidence="2 3" key="1">
    <citation type="submission" date="2019-03" db="EMBL/GenBank/DDBJ databases">
        <title>First draft genome of Liparis tanakae, snailfish: a comprehensive survey of snailfish specific genes.</title>
        <authorList>
            <person name="Kim W."/>
            <person name="Song I."/>
            <person name="Jeong J.-H."/>
            <person name="Kim D."/>
            <person name="Kim S."/>
            <person name="Ryu S."/>
            <person name="Song J.Y."/>
            <person name="Lee S.K."/>
        </authorList>
    </citation>
    <scope>NUCLEOTIDE SEQUENCE [LARGE SCALE GENOMIC DNA]</scope>
    <source>
        <tissue evidence="2">Muscle</tissue>
    </source>
</reference>
<gene>
    <name evidence="2" type="ORF">EYF80_016181</name>
</gene>
<evidence type="ECO:0000256" key="1">
    <source>
        <dbReference type="SAM" id="MobiDB-lite"/>
    </source>
</evidence>
<accession>A0A4Z2I6C2</accession>
<feature type="compositionally biased region" description="Acidic residues" evidence="1">
    <location>
        <begin position="50"/>
        <end position="59"/>
    </location>
</feature>
<dbReference type="AlphaFoldDB" id="A0A4Z2I6C2"/>